<dbReference type="EMBL" id="FNOU01000004">
    <property type="protein sequence ID" value="SDX61096.1"/>
    <property type="molecule type" value="Genomic_DNA"/>
</dbReference>
<evidence type="ECO:0000313" key="12">
    <source>
        <dbReference type="Proteomes" id="UP000199652"/>
    </source>
</evidence>
<keyword evidence="4" id="KW-0963">Cytoplasm</keyword>
<evidence type="ECO:0000256" key="7">
    <source>
        <dbReference type="ARBA" id="ARBA00022741"/>
    </source>
</evidence>
<dbReference type="PANTHER" id="PTHR33540">
    <property type="entry name" value="TRNA THREONYLCARBAMOYLADENOSINE BIOSYNTHESIS PROTEIN TSAE"/>
    <property type="match status" value="1"/>
</dbReference>
<dbReference type="GO" id="GO:0002949">
    <property type="term" value="P:tRNA threonylcarbamoyladenosine modification"/>
    <property type="evidence" value="ECO:0007669"/>
    <property type="project" value="InterPro"/>
</dbReference>
<organism evidence="11 12">
    <name type="scientific">Eubacterium barkeri</name>
    <name type="common">Clostridium barkeri</name>
    <dbReference type="NCBI Taxonomy" id="1528"/>
    <lineage>
        <taxon>Bacteria</taxon>
        <taxon>Bacillati</taxon>
        <taxon>Bacillota</taxon>
        <taxon>Clostridia</taxon>
        <taxon>Eubacteriales</taxon>
        <taxon>Eubacteriaceae</taxon>
        <taxon>Eubacterium</taxon>
    </lineage>
</organism>
<protein>
    <recommendedName>
        <fullName evidence="3">tRNA threonylcarbamoyladenosine biosynthesis protein TsaE</fullName>
    </recommendedName>
    <alternativeName>
        <fullName evidence="10">t(6)A37 threonylcarbamoyladenosine biosynthesis protein TsaE</fullName>
    </alternativeName>
</protein>
<dbReference type="OrthoDB" id="9815896at2"/>
<evidence type="ECO:0000256" key="6">
    <source>
        <dbReference type="ARBA" id="ARBA00022723"/>
    </source>
</evidence>
<dbReference type="GO" id="GO:0005737">
    <property type="term" value="C:cytoplasm"/>
    <property type="evidence" value="ECO:0007669"/>
    <property type="project" value="UniProtKB-SubCell"/>
</dbReference>
<keyword evidence="9" id="KW-0460">Magnesium</keyword>
<keyword evidence="12" id="KW-1185">Reference proteome</keyword>
<dbReference type="Proteomes" id="UP000199652">
    <property type="component" value="Unassembled WGS sequence"/>
</dbReference>
<sequence length="154" mass="16842">MQMIVISDGPETTEIVGRAMGGLLAKCPATLLLIGDLGAGKTTLTKAIVAGMGLPDLVVSPTYTLVNTYGTETHKAYHFDLYRLEDFDELLEIGFDEFVTEGVPVMIEWPQILGDYPFDRSAVVTLEYTGHADERRITIETTDEQLAKGLECIG</sequence>
<evidence type="ECO:0000256" key="5">
    <source>
        <dbReference type="ARBA" id="ARBA00022694"/>
    </source>
</evidence>
<name>A0A1H3D420_EUBBA</name>
<keyword evidence="5" id="KW-0819">tRNA processing</keyword>
<dbReference type="NCBIfam" id="TIGR00150">
    <property type="entry name" value="T6A_YjeE"/>
    <property type="match status" value="1"/>
</dbReference>
<dbReference type="InterPro" id="IPR003442">
    <property type="entry name" value="T6A_TsaE"/>
</dbReference>
<dbReference type="GO" id="GO:0046872">
    <property type="term" value="F:metal ion binding"/>
    <property type="evidence" value="ECO:0007669"/>
    <property type="project" value="UniProtKB-KW"/>
</dbReference>
<gene>
    <name evidence="11" type="ORF">SAMN04488579_10481</name>
</gene>
<evidence type="ECO:0000313" key="11">
    <source>
        <dbReference type="EMBL" id="SDX61096.1"/>
    </source>
</evidence>
<dbReference type="PANTHER" id="PTHR33540:SF2">
    <property type="entry name" value="TRNA THREONYLCARBAMOYLADENOSINE BIOSYNTHESIS PROTEIN TSAE"/>
    <property type="match status" value="1"/>
</dbReference>
<proteinExistence type="inferred from homology"/>
<keyword evidence="6" id="KW-0479">Metal-binding</keyword>
<accession>A0A1H3D420</accession>
<evidence type="ECO:0000256" key="3">
    <source>
        <dbReference type="ARBA" id="ARBA00019010"/>
    </source>
</evidence>
<reference evidence="12" key="1">
    <citation type="submission" date="2016-10" db="EMBL/GenBank/DDBJ databases">
        <authorList>
            <person name="Varghese N."/>
            <person name="Submissions S."/>
        </authorList>
    </citation>
    <scope>NUCLEOTIDE SEQUENCE [LARGE SCALE GENOMIC DNA]</scope>
    <source>
        <strain evidence="12">VPI 5359</strain>
    </source>
</reference>
<dbReference type="STRING" id="1528.SAMN04488579_10481"/>
<evidence type="ECO:0000256" key="9">
    <source>
        <dbReference type="ARBA" id="ARBA00022842"/>
    </source>
</evidence>
<evidence type="ECO:0000256" key="4">
    <source>
        <dbReference type="ARBA" id="ARBA00022490"/>
    </source>
</evidence>
<evidence type="ECO:0000256" key="1">
    <source>
        <dbReference type="ARBA" id="ARBA00004496"/>
    </source>
</evidence>
<keyword evidence="7" id="KW-0547">Nucleotide-binding</keyword>
<dbReference type="SUPFAM" id="SSF52540">
    <property type="entry name" value="P-loop containing nucleoside triphosphate hydrolases"/>
    <property type="match status" value="1"/>
</dbReference>
<evidence type="ECO:0000256" key="8">
    <source>
        <dbReference type="ARBA" id="ARBA00022840"/>
    </source>
</evidence>
<keyword evidence="8" id="KW-0067">ATP-binding</keyword>
<evidence type="ECO:0000256" key="2">
    <source>
        <dbReference type="ARBA" id="ARBA00007599"/>
    </source>
</evidence>
<dbReference type="RefSeq" id="WP_090243664.1">
    <property type="nucleotide sequence ID" value="NZ_FNOU01000004.1"/>
</dbReference>
<dbReference type="GO" id="GO:0005524">
    <property type="term" value="F:ATP binding"/>
    <property type="evidence" value="ECO:0007669"/>
    <property type="project" value="UniProtKB-KW"/>
</dbReference>
<comment type="similarity">
    <text evidence="2">Belongs to the TsaE family.</text>
</comment>
<evidence type="ECO:0000256" key="10">
    <source>
        <dbReference type="ARBA" id="ARBA00032441"/>
    </source>
</evidence>
<dbReference type="Pfam" id="PF02367">
    <property type="entry name" value="TsaE"/>
    <property type="match status" value="1"/>
</dbReference>
<dbReference type="InterPro" id="IPR027417">
    <property type="entry name" value="P-loop_NTPase"/>
</dbReference>
<dbReference type="AlphaFoldDB" id="A0A1H3D420"/>
<dbReference type="Gene3D" id="3.40.50.300">
    <property type="entry name" value="P-loop containing nucleotide triphosphate hydrolases"/>
    <property type="match status" value="1"/>
</dbReference>
<comment type="subcellular location">
    <subcellularLocation>
        <location evidence="1">Cytoplasm</location>
    </subcellularLocation>
</comment>